<reference evidence="3" key="1">
    <citation type="journal article" date="2016" name="Genome Announc.">
        <title>Draft genome sequences of fungus Aspergillus calidoustus.</title>
        <authorList>
            <person name="Horn F."/>
            <person name="Linde J."/>
            <person name="Mattern D.J."/>
            <person name="Walther G."/>
            <person name="Guthke R."/>
            <person name="Scherlach K."/>
            <person name="Martin K."/>
            <person name="Brakhage A.A."/>
            <person name="Petzke L."/>
            <person name="Valiante V."/>
        </authorList>
    </citation>
    <scope>NUCLEOTIDE SEQUENCE [LARGE SCALE GENOMIC DNA]</scope>
    <source>
        <strain evidence="3">SF006504</strain>
    </source>
</reference>
<name>A0A0U5FXV0_ASPCI</name>
<dbReference type="AlphaFoldDB" id="A0A0U5FXV0"/>
<dbReference type="InterPro" id="IPR042104">
    <property type="entry name" value="PKS_dehydratase_sf"/>
</dbReference>
<evidence type="ECO:0000259" key="1">
    <source>
        <dbReference type="Pfam" id="PF14765"/>
    </source>
</evidence>
<sequence>MVAREGLEFGPAFQHMQEIYTPAAKGTLYAEVCTRTLTPVIEGTAQLHPRYILHPTLEGAMLQVSLVACIGGSFLSVVARVPTRLGNVSIRSSRASQDGGVIRSTSKVSGLSTQQADTAFGRDTIPYITSNLETVCLTAALEHAISVSHFGCFGHWAHLLAAIDLVVHKNPDSHILCLSTDLALITVLLTEVLDASSLHRRFNSFFLGRVVSNGVLEVAEVRGHSVPLGLKTLKYDKPVSGIEFSLVILGSDGVILDKTPASYTSAGTTFLLAPSLDDGSELMRDRFSVLRSHSNSGHNVQLFVPEPHVLVLRSVPVPLFSNTIVIGQSAASPVEEALAHYLRTDFHTSTNYIALPDLTHCHIPPRTLVISTLEIEDSLLSNPSPEHFDAAKRKIEQASHIVWLYGM</sequence>
<dbReference type="Gene3D" id="3.10.129.110">
    <property type="entry name" value="Polyketide synthase dehydratase"/>
    <property type="match status" value="1"/>
</dbReference>
<protein>
    <recommendedName>
        <fullName evidence="1">Polyketide synthase dehydratase domain-containing protein</fullName>
    </recommendedName>
</protein>
<dbReference type="EMBL" id="CDMC01000004">
    <property type="protein sequence ID" value="CEL04401.1"/>
    <property type="molecule type" value="Genomic_DNA"/>
</dbReference>
<keyword evidence="3" id="KW-1185">Reference proteome</keyword>
<dbReference type="Proteomes" id="UP000054771">
    <property type="component" value="Unassembled WGS sequence"/>
</dbReference>
<accession>A0A0U5FXV0</accession>
<dbReference type="Pfam" id="PF14765">
    <property type="entry name" value="PS-DH"/>
    <property type="match status" value="1"/>
</dbReference>
<dbReference type="STRING" id="454130.A0A0U5FXV0"/>
<feature type="domain" description="Polyketide synthase dehydratase" evidence="1">
    <location>
        <begin position="2"/>
        <end position="110"/>
    </location>
</feature>
<organism evidence="2 3">
    <name type="scientific">Aspergillus calidoustus</name>
    <dbReference type="NCBI Taxonomy" id="454130"/>
    <lineage>
        <taxon>Eukaryota</taxon>
        <taxon>Fungi</taxon>
        <taxon>Dikarya</taxon>
        <taxon>Ascomycota</taxon>
        <taxon>Pezizomycotina</taxon>
        <taxon>Eurotiomycetes</taxon>
        <taxon>Eurotiomycetidae</taxon>
        <taxon>Eurotiales</taxon>
        <taxon>Aspergillaceae</taxon>
        <taxon>Aspergillus</taxon>
        <taxon>Aspergillus subgen. Nidulantes</taxon>
    </lineage>
</organism>
<dbReference type="InterPro" id="IPR049551">
    <property type="entry name" value="PKS_DH_C"/>
</dbReference>
<evidence type="ECO:0000313" key="3">
    <source>
        <dbReference type="Proteomes" id="UP000054771"/>
    </source>
</evidence>
<proteinExistence type="predicted"/>
<gene>
    <name evidence="2" type="ORF">ASPCAL05531</name>
</gene>
<evidence type="ECO:0000313" key="2">
    <source>
        <dbReference type="EMBL" id="CEL04401.1"/>
    </source>
</evidence>